<feature type="compositionally biased region" description="Basic residues" evidence="6">
    <location>
        <begin position="296"/>
        <end position="309"/>
    </location>
</feature>
<organism evidence="7 8">
    <name type="scientific">Clunio marinus</name>
    <dbReference type="NCBI Taxonomy" id="568069"/>
    <lineage>
        <taxon>Eukaryota</taxon>
        <taxon>Metazoa</taxon>
        <taxon>Ecdysozoa</taxon>
        <taxon>Arthropoda</taxon>
        <taxon>Hexapoda</taxon>
        <taxon>Insecta</taxon>
        <taxon>Pterygota</taxon>
        <taxon>Neoptera</taxon>
        <taxon>Endopterygota</taxon>
        <taxon>Diptera</taxon>
        <taxon>Nematocera</taxon>
        <taxon>Chironomoidea</taxon>
        <taxon>Chironomidae</taxon>
        <taxon>Clunio</taxon>
    </lineage>
</organism>
<feature type="region of interest" description="Disordered" evidence="6">
    <location>
        <begin position="413"/>
        <end position="457"/>
    </location>
</feature>
<gene>
    <name evidence="7" type="ORF">CLUMA_CG018939</name>
</gene>
<dbReference type="GO" id="GO:0005654">
    <property type="term" value="C:nucleoplasm"/>
    <property type="evidence" value="ECO:0007669"/>
    <property type="project" value="UniProtKB-SubCell"/>
</dbReference>
<dbReference type="STRING" id="568069.A0A1J1J278"/>
<feature type="region of interest" description="Disordered" evidence="6">
    <location>
        <begin position="271"/>
        <end position="313"/>
    </location>
</feature>
<feature type="compositionally biased region" description="Basic residues" evidence="6">
    <location>
        <begin position="418"/>
        <end position="435"/>
    </location>
</feature>
<dbReference type="InterPro" id="IPR011687">
    <property type="entry name" value="Nop53/GLTSCR2"/>
</dbReference>
<dbReference type="PIRSF" id="PIRSF017302">
    <property type="entry name" value="Gltscr2"/>
    <property type="match status" value="1"/>
</dbReference>
<dbReference type="GO" id="GO:0000027">
    <property type="term" value="P:ribosomal large subunit assembly"/>
    <property type="evidence" value="ECO:0007669"/>
    <property type="project" value="UniProtKB-UniRule"/>
</dbReference>
<comment type="similarity">
    <text evidence="1 5">Belongs to the NOP53 family.</text>
</comment>
<protein>
    <recommendedName>
        <fullName evidence="2 5">Ribosome biogenesis protein NOP53</fullName>
    </recommendedName>
</protein>
<dbReference type="GO" id="GO:0006364">
    <property type="term" value="P:rRNA processing"/>
    <property type="evidence" value="ECO:0007669"/>
    <property type="project" value="TreeGrafter"/>
</dbReference>
<evidence type="ECO:0000256" key="3">
    <source>
        <dbReference type="ARBA" id="ARBA00022517"/>
    </source>
</evidence>
<evidence type="ECO:0000256" key="5">
    <source>
        <dbReference type="PIRNR" id="PIRNR017302"/>
    </source>
</evidence>
<dbReference type="Proteomes" id="UP000183832">
    <property type="component" value="Unassembled WGS sequence"/>
</dbReference>
<dbReference type="PANTHER" id="PTHR14211:SF7">
    <property type="entry name" value="RIBOSOME BIOGENESIS PROTEIN NOP53"/>
    <property type="match status" value="1"/>
</dbReference>
<dbReference type="GO" id="GO:0008097">
    <property type="term" value="F:5S rRNA binding"/>
    <property type="evidence" value="ECO:0007669"/>
    <property type="project" value="TreeGrafter"/>
</dbReference>
<evidence type="ECO:0000256" key="2">
    <source>
        <dbReference type="ARBA" id="ARBA00018339"/>
    </source>
</evidence>
<sequence>MPKVAKKKHVSMKKKSAWRKNTDITDVENFLEDQRLQERIGGDLTFAPNEELFQIEKKPLKASVSLRAERKLLAQKPAKCFISLENNSKVEDPIKKRNRVKTPEERRHPLTKAKIERNKKLGIIPQRQLESLKDRITAGKRILRTKIKKIEFEKDIWADDVDKKIPELESQWVSKSLKQYHLKNLGDDVTKVPQITHEKRSQIKAIENPIGGASYNPNPQDFEELINKAVEKEEKIIKTEKKLSEALKPLYKMITKGEAKRLKREELTQGFPINGQNDVDSELSESEFKTLNPPVRNKKKDLKQRRKQKESRLRKARLEIEKQELKKIKDLGTLKMFKKQLNKQDEKVEEKKKHRIEKKIKQKCEPRRIARKRFEGDELPVPDSMESLGTLRKIKPVENILVDRFKSLQKRNILAPNIKRRPRNRRLTTVKKKSHKQEDQPPPNMKKKGSKSFKIHK</sequence>
<accession>A0A1J1J278</accession>
<dbReference type="EMBL" id="CVRI01000066">
    <property type="protein sequence ID" value="CRL05876.1"/>
    <property type="molecule type" value="Genomic_DNA"/>
</dbReference>
<evidence type="ECO:0000256" key="6">
    <source>
        <dbReference type="SAM" id="MobiDB-lite"/>
    </source>
</evidence>
<keyword evidence="3 5" id="KW-0690">Ribosome biogenesis</keyword>
<feature type="compositionally biased region" description="Basic residues" evidence="6">
    <location>
        <begin position="445"/>
        <end position="457"/>
    </location>
</feature>
<dbReference type="AlphaFoldDB" id="A0A1J1J278"/>
<dbReference type="Pfam" id="PF07767">
    <property type="entry name" value="Nop53"/>
    <property type="match status" value="1"/>
</dbReference>
<name>A0A1J1J278_9DIPT</name>
<dbReference type="PANTHER" id="PTHR14211">
    <property type="entry name" value="GLIOMA SUPPRESSOR CANDIDATE REGION GENE 2"/>
    <property type="match status" value="1"/>
</dbReference>
<evidence type="ECO:0000256" key="1">
    <source>
        <dbReference type="ARBA" id="ARBA00008838"/>
    </source>
</evidence>
<evidence type="ECO:0000313" key="7">
    <source>
        <dbReference type="EMBL" id="CRL05876.1"/>
    </source>
</evidence>
<evidence type="ECO:0000256" key="4">
    <source>
        <dbReference type="ARBA" id="ARBA00023242"/>
    </source>
</evidence>
<keyword evidence="8" id="KW-1185">Reference proteome</keyword>
<comment type="subcellular location">
    <subcellularLocation>
        <location evidence="5">Nucleus</location>
        <location evidence="5">Nucleolus</location>
    </subcellularLocation>
    <subcellularLocation>
        <location evidence="5">Nucleus</location>
        <location evidence="5">Nucleoplasm</location>
    </subcellularLocation>
</comment>
<keyword evidence="4 5" id="KW-0539">Nucleus</keyword>
<comment type="function">
    <text evidence="5">May play a role in ribosome biogenesis.</text>
</comment>
<evidence type="ECO:0000313" key="8">
    <source>
        <dbReference type="Proteomes" id="UP000183832"/>
    </source>
</evidence>
<dbReference type="OrthoDB" id="5072at2759"/>
<reference evidence="7 8" key="1">
    <citation type="submission" date="2015-04" db="EMBL/GenBank/DDBJ databases">
        <authorList>
            <person name="Syromyatnikov M.Y."/>
            <person name="Popov V.N."/>
        </authorList>
    </citation>
    <scope>NUCLEOTIDE SEQUENCE [LARGE SCALE GENOMIC DNA]</scope>
</reference>
<proteinExistence type="inferred from homology"/>
<dbReference type="GO" id="GO:0005730">
    <property type="term" value="C:nucleolus"/>
    <property type="evidence" value="ECO:0007669"/>
    <property type="project" value="UniProtKB-SubCell"/>
</dbReference>